<feature type="transmembrane region" description="Helical" evidence="7">
    <location>
        <begin position="12"/>
        <end position="33"/>
    </location>
</feature>
<dbReference type="Pfam" id="PF04205">
    <property type="entry name" value="FMN_bind"/>
    <property type="match status" value="1"/>
</dbReference>
<evidence type="ECO:0000256" key="1">
    <source>
        <dbReference type="ARBA" id="ARBA00022448"/>
    </source>
</evidence>
<keyword evidence="4 6" id="KW-0288">FMN</keyword>
<dbReference type="InterPro" id="IPR010209">
    <property type="entry name" value="Ion_transpt_RnfG/RsxG"/>
</dbReference>
<name>A0AAU8A730_9FIRM</name>
<reference evidence="9" key="1">
    <citation type="submission" date="2023-02" db="EMBL/GenBank/DDBJ databases">
        <title>Gut commensal Christensenella minuta modulates host metabolism via a new class of secondary bile acids.</title>
        <authorList>
            <person name="Liu C."/>
        </authorList>
    </citation>
    <scope>NUCLEOTIDE SEQUENCE</scope>
    <source>
        <strain evidence="9">CA70</strain>
    </source>
</reference>
<evidence type="ECO:0000259" key="8">
    <source>
        <dbReference type="SMART" id="SM00900"/>
    </source>
</evidence>
<comment type="subunit">
    <text evidence="6">The complex is composed of six subunits: RnfA, RnfB, RnfC, RnfD, RnfE and RnfG.</text>
</comment>
<feature type="modified residue" description="FMN phosphoryl threonine" evidence="6">
    <location>
        <position position="172"/>
    </location>
</feature>
<dbReference type="NCBIfam" id="TIGR01947">
    <property type="entry name" value="rnfG"/>
    <property type="match status" value="1"/>
</dbReference>
<dbReference type="GO" id="GO:0009055">
    <property type="term" value="F:electron transfer activity"/>
    <property type="evidence" value="ECO:0007669"/>
    <property type="project" value="InterPro"/>
</dbReference>
<gene>
    <name evidence="6" type="primary">rnfG</name>
    <name evidence="9" type="ORF">PUP29_10085</name>
</gene>
<dbReference type="RefSeq" id="WP_353423209.1">
    <property type="nucleotide sequence ID" value="NZ_CP117826.1"/>
</dbReference>
<dbReference type="InterPro" id="IPR007329">
    <property type="entry name" value="FMN-bd"/>
</dbReference>
<evidence type="ECO:0000256" key="7">
    <source>
        <dbReference type="SAM" id="Phobius"/>
    </source>
</evidence>
<comment type="cofactor">
    <cofactor evidence="6">
        <name>FMN</name>
        <dbReference type="ChEBI" id="CHEBI:58210"/>
    </cofactor>
</comment>
<dbReference type="AlphaFoldDB" id="A0AAU8A730"/>
<keyword evidence="6" id="KW-1278">Translocase</keyword>
<evidence type="ECO:0000256" key="3">
    <source>
        <dbReference type="ARBA" id="ARBA00022630"/>
    </source>
</evidence>
<keyword evidence="6 7" id="KW-0812">Transmembrane</keyword>
<dbReference type="SMART" id="SM00900">
    <property type="entry name" value="FMN_bind"/>
    <property type="match status" value="1"/>
</dbReference>
<comment type="subcellular location">
    <subcellularLocation>
        <location evidence="6">Cell membrane</location>
        <topology evidence="6">Single-pass membrane protein</topology>
    </subcellularLocation>
</comment>
<dbReference type="GO" id="GO:0005886">
    <property type="term" value="C:plasma membrane"/>
    <property type="evidence" value="ECO:0007669"/>
    <property type="project" value="UniProtKB-SubCell"/>
</dbReference>
<keyword evidence="5 6" id="KW-0249">Electron transport</keyword>
<evidence type="ECO:0000313" key="9">
    <source>
        <dbReference type="EMBL" id="XCC61872.1"/>
    </source>
</evidence>
<keyword evidence="3 6" id="KW-0285">Flavoprotein</keyword>
<evidence type="ECO:0000256" key="2">
    <source>
        <dbReference type="ARBA" id="ARBA00022553"/>
    </source>
</evidence>
<organism evidence="9">
    <name type="scientific">Christensenella massiliensis</name>
    <dbReference type="NCBI Taxonomy" id="1805714"/>
    <lineage>
        <taxon>Bacteria</taxon>
        <taxon>Bacillati</taxon>
        <taxon>Bacillota</taxon>
        <taxon>Clostridia</taxon>
        <taxon>Christensenellales</taxon>
        <taxon>Christensenellaceae</taxon>
        <taxon>Christensenella</taxon>
    </lineage>
</organism>
<dbReference type="HAMAP" id="MF_00479">
    <property type="entry name" value="RsxG_RnfG"/>
    <property type="match status" value="1"/>
</dbReference>
<evidence type="ECO:0000256" key="5">
    <source>
        <dbReference type="ARBA" id="ARBA00022982"/>
    </source>
</evidence>
<keyword evidence="1 6" id="KW-0813">Transport</keyword>
<dbReference type="PANTHER" id="PTHR36118:SF1">
    <property type="entry name" value="ION-TRANSLOCATING OXIDOREDUCTASE COMPLEX SUBUNIT G"/>
    <property type="match status" value="1"/>
</dbReference>
<comment type="similarity">
    <text evidence="6">Belongs to the RnfG family.</text>
</comment>
<sequence>MNKVNQDSILNLVLRLAIITVCAGLILGVVYAVTKGPIEENEAAKATEARQGVLAAAEEFTQVALDGIDYDREKYADIQEVYEGTAGGQAVGYTYSVVTKGYKAGLTLTIGIATDGSVTGVEITAHDETPGLGANADDPEWLSQFAGTTGELTVSKSSAGAENEIQALTGATITSRAVTNAVNLARSFGEQYLGEGA</sequence>
<keyword evidence="6 7" id="KW-0472">Membrane</keyword>
<proteinExistence type="inferred from homology"/>
<keyword evidence="6 7" id="KW-1133">Transmembrane helix</keyword>
<comment type="function">
    <text evidence="6">Part of a membrane-bound complex that couples electron transfer with translocation of ions across the membrane.</text>
</comment>
<protein>
    <recommendedName>
        <fullName evidence="6">Ion-translocating oxidoreductase complex subunit G</fullName>
        <ecNumber evidence="6">7.-.-.-</ecNumber>
    </recommendedName>
    <alternativeName>
        <fullName evidence="6">Rnf electron transport complex subunit G</fullName>
    </alternativeName>
</protein>
<keyword evidence="2 6" id="KW-0597">Phosphoprotein</keyword>
<dbReference type="GO" id="GO:0010181">
    <property type="term" value="F:FMN binding"/>
    <property type="evidence" value="ECO:0007669"/>
    <property type="project" value="InterPro"/>
</dbReference>
<keyword evidence="6" id="KW-1003">Cell membrane</keyword>
<feature type="domain" description="FMN-binding" evidence="8">
    <location>
        <begin position="101"/>
        <end position="189"/>
    </location>
</feature>
<accession>A0AAU8A730</accession>
<evidence type="ECO:0000256" key="4">
    <source>
        <dbReference type="ARBA" id="ARBA00022643"/>
    </source>
</evidence>
<evidence type="ECO:0000256" key="6">
    <source>
        <dbReference type="HAMAP-Rule" id="MF_00479"/>
    </source>
</evidence>
<dbReference type="GO" id="GO:0022900">
    <property type="term" value="P:electron transport chain"/>
    <property type="evidence" value="ECO:0007669"/>
    <property type="project" value="UniProtKB-UniRule"/>
</dbReference>
<dbReference type="EC" id="7.-.-.-" evidence="6"/>
<dbReference type="PANTHER" id="PTHR36118">
    <property type="entry name" value="ION-TRANSLOCATING OXIDOREDUCTASE COMPLEX SUBUNIT G"/>
    <property type="match status" value="1"/>
</dbReference>
<dbReference type="EMBL" id="CP117826">
    <property type="protein sequence ID" value="XCC61872.1"/>
    <property type="molecule type" value="Genomic_DNA"/>
</dbReference>
<dbReference type="PIRSF" id="PIRSF006091">
    <property type="entry name" value="E_trnsport_RnfG"/>
    <property type="match status" value="1"/>
</dbReference>